<evidence type="ECO:0000256" key="1">
    <source>
        <dbReference type="SAM" id="SignalP"/>
    </source>
</evidence>
<reference evidence="2 3" key="1">
    <citation type="submission" date="2020-01" db="EMBL/GenBank/DDBJ databases">
        <title>Sphingomonas sp. C33 whole genome sequece.</title>
        <authorList>
            <person name="Park C."/>
        </authorList>
    </citation>
    <scope>NUCLEOTIDE SEQUENCE [LARGE SCALE GENOMIC DNA]</scope>
    <source>
        <strain evidence="2 3">C33</strain>
    </source>
</reference>
<dbReference type="Proteomes" id="UP000464468">
    <property type="component" value="Chromosome"/>
</dbReference>
<organism evidence="2 3">
    <name type="scientific">Sphingomonas changnyeongensis</name>
    <dbReference type="NCBI Taxonomy" id="2698679"/>
    <lineage>
        <taxon>Bacteria</taxon>
        <taxon>Pseudomonadati</taxon>
        <taxon>Pseudomonadota</taxon>
        <taxon>Alphaproteobacteria</taxon>
        <taxon>Sphingomonadales</taxon>
        <taxon>Sphingomonadaceae</taxon>
        <taxon>Sphingomonas</taxon>
    </lineage>
</organism>
<accession>A0A7Z2NXC7</accession>
<feature type="chain" id="PRO_5031232198" description="Tetratricopeptide repeat protein" evidence="1">
    <location>
        <begin position="23"/>
        <end position="428"/>
    </location>
</feature>
<keyword evidence="1" id="KW-0732">Signal</keyword>
<keyword evidence="3" id="KW-1185">Reference proteome</keyword>
<dbReference type="KEGG" id="schy:GVO57_11125"/>
<feature type="signal peptide" evidence="1">
    <location>
        <begin position="1"/>
        <end position="22"/>
    </location>
</feature>
<dbReference type="RefSeq" id="WP_160593192.1">
    <property type="nucleotide sequence ID" value="NZ_CP047895.1"/>
</dbReference>
<name>A0A7Z2NXC7_9SPHN</name>
<dbReference type="AlphaFoldDB" id="A0A7Z2NXC7"/>
<evidence type="ECO:0000313" key="3">
    <source>
        <dbReference type="Proteomes" id="UP000464468"/>
    </source>
</evidence>
<evidence type="ECO:0008006" key="4">
    <source>
        <dbReference type="Google" id="ProtNLM"/>
    </source>
</evidence>
<evidence type="ECO:0000313" key="2">
    <source>
        <dbReference type="EMBL" id="QHL91262.1"/>
    </source>
</evidence>
<sequence length="428" mass="45363">MMKLVSKLALGAAIAIGMGAVAGQPALAQKKGKAEAAGEAKFTPKLSKEFRAAAGPLQKAIEAKDFAAAKAALPAAQTGATEADDKFFLGQFKLQIGLGTSDRPLQKEALNDILNSGSAGATPDLGRFAFFAGQFAYQDKDFAGAIQRLTQARQAGYAPVTAQGLPSHDIELLLAESHFRTNQTVEGLAVLDEAVKAEKAAGRKAPADWYSRASSVAYSAKMMDQVARWTRMQIVDYPTAENWRSALVIYGDSQKMDDQTNLDLMRLMRAAGALAGERDYFEYALLADKVGLPGEADGVVKEGLAKGSFDKSSKAINEIGNLAASRVPEDKKSLPAAERSAATAANGKIALSTADAFFGYGEFAKAAELYRLAIQKGGVDANVANLRLGMALARAGQKDAARQAFAQVATGQRGEIAKFWTIWLDQQA</sequence>
<dbReference type="Gene3D" id="1.25.40.10">
    <property type="entry name" value="Tetratricopeptide repeat domain"/>
    <property type="match status" value="1"/>
</dbReference>
<protein>
    <recommendedName>
        <fullName evidence="4">Tetratricopeptide repeat protein</fullName>
    </recommendedName>
</protein>
<dbReference type="SUPFAM" id="SSF48452">
    <property type="entry name" value="TPR-like"/>
    <property type="match status" value="1"/>
</dbReference>
<proteinExistence type="predicted"/>
<dbReference type="InterPro" id="IPR011990">
    <property type="entry name" value="TPR-like_helical_dom_sf"/>
</dbReference>
<dbReference type="EMBL" id="CP047895">
    <property type="protein sequence ID" value="QHL91262.1"/>
    <property type="molecule type" value="Genomic_DNA"/>
</dbReference>
<gene>
    <name evidence="2" type="ORF">GVO57_11125</name>
</gene>